<dbReference type="SUPFAM" id="SSF52467">
    <property type="entry name" value="DHS-like NAD/FAD-binding domain"/>
    <property type="match status" value="1"/>
</dbReference>
<comment type="similarity">
    <text evidence="3">Belongs to the deoxyhypusine synthase family.</text>
</comment>
<protein>
    <recommendedName>
        <fullName evidence="5">Deoxyhypusine synthase</fullName>
        <ecNumber evidence="4">2.5.1.46</ecNumber>
    </recommendedName>
</protein>
<dbReference type="GO" id="GO:0034038">
    <property type="term" value="F:deoxyhypusine synthase activity"/>
    <property type="evidence" value="ECO:0007669"/>
    <property type="project" value="UniProtKB-EC"/>
</dbReference>
<evidence type="ECO:0000256" key="7">
    <source>
        <dbReference type="ARBA" id="ARBA00023256"/>
    </source>
</evidence>
<feature type="transmembrane region" description="Helical" evidence="9">
    <location>
        <begin position="44"/>
        <end position="61"/>
    </location>
</feature>
<comment type="function">
    <text evidence="8">Catalyzes the NAD-dependent oxidative cleavage of spermidine and the subsequent transfer of the butylamine moiety of spermidine to the epsilon-amino group of a critical lysine residue of the eIF-5A precursor protein to form the intermediate deoxyhypusine residue. This is the first step of the post-translational modification of that lysine into an unusual amino acid residue named hypusine. Hypusination is unique to mature eIF-5A factor and is essential for its function.</text>
</comment>
<dbReference type="Pfam" id="PF01916">
    <property type="entry name" value="DS"/>
    <property type="match status" value="1"/>
</dbReference>
<proteinExistence type="inferred from homology"/>
<evidence type="ECO:0000256" key="5">
    <source>
        <dbReference type="ARBA" id="ARBA00020607"/>
    </source>
</evidence>
<comment type="catalytic activity">
    <reaction evidence="1">
        <text>[eIF5A protein]-L-lysine + spermidine = [eIF5A protein]-deoxyhypusine + propane-1,3-diamine</text>
        <dbReference type="Rhea" id="RHEA:33299"/>
        <dbReference type="Rhea" id="RHEA-COMP:10143"/>
        <dbReference type="Rhea" id="RHEA-COMP:10144"/>
        <dbReference type="ChEBI" id="CHEBI:29969"/>
        <dbReference type="ChEBI" id="CHEBI:57484"/>
        <dbReference type="ChEBI" id="CHEBI:57834"/>
        <dbReference type="ChEBI" id="CHEBI:82657"/>
        <dbReference type="EC" id="2.5.1.46"/>
    </reaction>
</comment>
<keyword evidence="6" id="KW-0520">NAD</keyword>
<dbReference type="InterPro" id="IPR036982">
    <property type="entry name" value="Deoxyhypusine_synthase_sf"/>
</dbReference>
<comment type="pathway">
    <text evidence="2">Protein modification; eIF5A hypusination.</text>
</comment>
<reference evidence="10 11" key="1">
    <citation type="submission" date="2018-11" db="EMBL/GenBank/DDBJ databases">
        <authorList>
            <consortium name="Pathogen Informatics"/>
        </authorList>
    </citation>
    <scope>NUCLEOTIDE SEQUENCE [LARGE SCALE GENOMIC DNA]</scope>
    <source>
        <strain evidence="10 11">Egypt</strain>
    </source>
</reference>
<dbReference type="PANTHER" id="PTHR11703:SF0">
    <property type="entry name" value="DEOXYHYPUSINE SYNTHASE"/>
    <property type="match status" value="1"/>
</dbReference>
<evidence type="ECO:0000256" key="3">
    <source>
        <dbReference type="ARBA" id="ARBA00009892"/>
    </source>
</evidence>
<dbReference type="EMBL" id="UZAN01005527">
    <property type="protein sequence ID" value="VDP33613.1"/>
    <property type="molecule type" value="Genomic_DNA"/>
</dbReference>
<sequence>MYRHRCVFPKITICMKPVFLGLGNLSVYSAHKQLMKLSIFYEDYFLYLLVLHLVQTVFFKPSQNKIPVFCPGLTDGALGDVLFSHTFRTPGFRVDIVEDVRRINLLAIYSRATAMIVLGGGIVKHHTFNANLMRNGSDYVVLINTGQEFDGSDSGARPDEAVSWGKIRGAAEPIKITGDASLIFPLLVACTFAKHQQKRVTT</sequence>
<keyword evidence="11" id="KW-1185">Reference proteome</keyword>
<keyword evidence="9" id="KW-1133">Transmembrane helix</keyword>
<evidence type="ECO:0000256" key="4">
    <source>
        <dbReference type="ARBA" id="ARBA00012683"/>
    </source>
</evidence>
<dbReference type="OrthoDB" id="294378at2759"/>
<dbReference type="AlphaFoldDB" id="A0A3P8GGZ0"/>
<accession>A0A3P8GGZ0</accession>
<dbReference type="PANTHER" id="PTHR11703">
    <property type="entry name" value="DEOXYHYPUSINE SYNTHASE"/>
    <property type="match status" value="1"/>
</dbReference>
<evidence type="ECO:0000313" key="11">
    <source>
        <dbReference type="Proteomes" id="UP000272942"/>
    </source>
</evidence>
<dbReference type="GO" id="GO:0005737">
    <property type="term" value="C:cytoplasm"/>
    <property type="evidence" value="ECO:0007669"/>
    <property type="project" value="TreeGrafter"/>
</dbReference>
<dbReference type="InterPro" id="IPR002773">
    <property type="entry name" value="Deoxyhypusine_synthase"/>
</dbReference>
<evidence type="ECO:0000256" key="9">
    <source>
        <dbReference type="SAM" id="Phobius"/>
    </source>
</evidence>
<keyword evidence="9" id="KW-0472">Membrane</keyword>
<evidence type="ECO:0000256" key="1">
    <source>
        <dbReference type="ARBA" id="ARBA00000952"/>
    </source>
</evidence>
<evidence type="ECO:0000313" key="10">
    <source>
        <dbReference type="EMBL" id="VDP33613.1"/>
    </source>
</evidence>
<evidence type="ECO:0000256" key="2">
    <source>
        <dbReference type="ARBA" id="ARBA00005041"/>
    </source>
</evidence>
<dbReference type="InterPro" id="IPR029035">
    <property type="entry name" value="DHS-like_NAD/FAD-binding_dom"/>
</dbReference>
<keyword evidence="7" id="KW-0386">Hypusine biosynthesis</keyword>
<name>A0A3P8GGZ0_9TREM</name>
<evidence type="ECO:0000256" key="8">
    <source>
        <dbReference type="ARBA" id="ARBA00056884"/>
    </source>
</evidence>
<dbReference type="EC" id="2.5.1.46" evidence="4"/>
<dbReference type="FunFam" id="3.40.910.10:FF:000010">
    <property type="entry name" value="Deoxyhypusine synthase"/>
    <property type="match status" value="1"/>
</dbReference>
<dbReference type="Gene3D" id="3.40.910.10">
    <property type="entry name" value="Deoxyhypusine synthase"/>
    <property type="match status" value="1"/>
</dbReference>
<keyword evidence="9" id="KW-0812">Transmembrane</keyword>
<organism evidence="10 11">
    <name type="scientific">Echinostoma caproni</name>
    <dbReference type="NCBI Taxonomy" id="27848"/>
    <lineage>
        <taxon>Eukaryota</taxon>
        <taxon>Metazoa</taxon>
        <taxon>Spiralia</taxon>
        <taxon>Lophotrochozoa</taxon>
        <taxon>Platyhelminthes</taxon>
        <taxon>Trematoda</taxon>
        <taxon>Digenea</taxon>
        <taxon>Plagiorchiida</taxon>
        <taxon>Echinostomata</taxon>
        <taxon>Echinostomatoidea</taxon>
        <taxon>Echinostomatidae</taxon>
        <taxon>Echinostoma</taxon>
    </lineage>
</organism>
<dbReference type="Proteomes" id="UP000272942">
    <property type="component" value="Unassembled WGS sequence"/>
</dbReference>
<gene>
    <name evidence="10" type="ORF">ECPE_LOCUS1139</name>
</gene>
<evidence type="ECO:0000256" key="6">
    <source>
        <dbReference type="ARBA" id="ARBA00023027"/>
    </source>
</evidence>